<evidence type="ECO:0000259" key="3">
    <source>
        <dbReference type="PROSITE" id="PS50048"/>
    </source>
</evidence>
<protein>
    <recommendedName>
        <fullName evidence="3">Zn(2)-C6 fungal-type domain-containing protein</fullName>
    </recommendedName>
</protein>
<feature type="region of interest" description="Disordered" evidence="2">
    <location>
        <begin position="149"/>
        <end position="246"/>
    </location>
</feature>
<feature type="compositionally biased region" description="Polar residues" evidence="2">
    <location>
        <begin position="210"/>
        <end position="223"/>
    </location>
</feature>
<dbReference type="SMART" id="SM00066">
    <property type="entry name" value="GAL4"/>
    <property type="match status" value="1"/>
</dbReference>
<dbReference type="Pfam" id="PF00172">
    <property type="entry name" value="Zn_clus"/>
    <property type="match status" value="1"/>
</dbReference>
<accession>A0A8E2F6V7</accession>
<evidence type="ECO:0000256" key="1">
    <source>
        <dbReference type="ARBA" id="ARBA00023242"/>
    </source>
</evidence>
<dbReference type="PANTHER" id="PTHR35392">
    <property type="entry name" value="ZN(II)2CYS6 TRANSCRIPTION FACTOR (EUROFUNG)-RELATED-RELATED"/>
    <property type="match status" value="1"/>
</dbReference>
<sequence>MATYHVTPFDTNCSPPACDGWEEPVVWGDGELFDLFFQGDSRFTGMRGSLQVDTSKSVTSDFPSAPPSVEEFPISDNRFSWPSSAASTTTFANSPFPLECDNDRVYTESFDPYNPLAFHQDFDSLGGWADQLPTIEPILDNESAITIPHLNPRTSSSSTSSSSSWVEIPQINEPPLETETPRGIAIPQRNPRARSSTATSTSTSTSSPSNLGWVQYQVNTSTRRLVPSGAGPNGGRRQRGRTRGLTPDQRKNAALMRVVKACSNCRKRKERCDPGIPCKSCIEHFKGDLVNHPCREKLLADLSTVFLSERLGWHPSARSLDSFLGVGSYTVSSTEYTIQLSLGFGPYLYRRVRQVWTTDVEQLYHRHIVYNWPPSARSTTSGGTPCHHAVFPAVLASTADLKESLDAHLTDLVDSHFRHFPLFCSPLRILRDIYVLYKKLPAPHARILQQSLKLLVLVHIGGDTTLSALDPTVAHMMAAAGLVTTSEDGTPVAPTPCFIRGQLGAEMPALAQELMRDVLARLERLALSRQCAQWPVIVSSLAVLLMTVESIQYHAAKVGYHASSFDAQPAHQLIERAKCQALDEQGVDALLGFYRACYGGCHARLSEDGADEAESIGGGGPGVKFVDALRAAIKGAGPYLEERRSVSVEKLEDMNCFFDRLLAKLFELS</sequence>
<dbReference type="InterPro" id="IPR036864">
    <property type="entry name" value="Zn2-C6_fun-type_DNA-bd_sf"/>
</dbReference>
<dbReference type="GO" id="GO:0000981">
    <property type="term" value="F:DNA-binding transcription factor activity, RNA polymerase II-specific"/>
    <property type="evidence" value="ECO:0007669"/>
    <property type="project" value="InterPro"/>
</dbReference>
<dbReference type="InterPro" id="IPR001138">
    <property type="entry name" value="Zn2Cys6_DnaBD"/>
</dbReference>
<feature type="compositionally biased region" description="Low complexity" evidence="2">
    <location>
        <begin position="154"/>
        <end position="164"/>
    </location>
</feature>
<dbReference type="CDD" id="cd00067">
    <property type="entry name" value="GAL4"/>
    <property type="match status" value="1"/>
</dbReference>
<dbReference type="InterPro" id="IPR052973">
    <property type="entry name" value="Fungal_sec-metab_reg_TF"/>
</dbReference>
<proteinExistence type="predicted"/>
<evidence type="ECO:0000313" key="5">
    <source>
        <dbReference type="Proteomes" id="UP000250140"/>
    </source>
</evidence>
<organism evidence="4 5">
    <name type="scientific">Glonium stellatum</name>
    <dbReference type="NCBI Taxonomy" id="574774"/>
    <lineage>
        <taxon>Eukaryota</taxon>
        <taxon>Fungi</taxon>
        <taxon>Dikarya</taxon>
        <taxon>Ascomycota</taxon>
        <taxon>Pezizomycotina</taxon>
        <taxon>Dothideomycetes</taxon>
        <taxon>Pleosporomycetidae</taxon>
        <taxon>Gloniales</taxon>
        <taxon>Gloniaceae</taxon>
        <taxon>Glonium</taxon>
    </lineage>
</organism>
<name>A0A8E2F6V7_9PEZI</name>
<keyword evidence="5" id="KW-1185">Reference proteome</keyword>
<dbReference type="Proteomes" id="UP000250140">
    <property type="component" value="Unassembled WGS sequence"/>
</dbReference>
<dbReference type="EMBL" id="KV749028">
    <property type="protein sequence ID" value="OCL11571.1"/>
    <property type="molecule type" value="Genomic_DNA"/>
</dbReference>
<dbReference type="OrthoDB" id="3921198at2759"/>
<reference evidence="4 5" key="1">
    <citation type="journal article" date="2016" name="Nat. Commun.">
        <title>Ectomycorrhizal ecology is imprinted in the genome of the dominant symbiotic fungus Cenococcum geophilum.</title>
        <authorList>
            <consortium name="DOE Joint Genome Institute"/>
            <person name="Peter M."/>
            <person name="Kohler A."/>
            <person name="Ohm R.A."/>
            <person name="Kuo A."/>
            <person name="Krutzmann J."/>
            <person name="Morin E."/>
            <person name="Arend M."/>
            <person name="Barry K.W."/>
            <person name="Binder M."/>
            <person name="Choi C."/>
            <person name="Clum A."/>
            <person name="Copeland A."/>
            <person name="Grisel N."/>
            <person name="Haridas S."/>
            <person name="Kipfer T."/>
            <person name="LaButti K."/>
            <person name="Lindquist E."/>
            <person name="Lipzen A."/>
            <person name="Maire R."/>
            <person name="Meier B."/>
            <person name="Mihaltcheva S."/>
            <person name="Molinier V."/>
            <person name="Murat C."/>
            <person name="Poggeler S."/>
            <person name="Quandt C.A."/>
            <person name="Sperisen C."/>
            <person name="Tritt A."/>
            <person name="Tisserant E."/>
            <person name="Crous P.W."/>
            <person name="Henrissat B."/>
            <person name="Nehls U."/>
            <person name="Egli S."/>
            <person name="Spatafora J.W."/>
            <person name="Grigoriev I.V."/>
            <person name="Martin F.M."/>
        </authorList>
    </citation>
    <scope>NUCLEOTIDE SEQUENCE [LARGE SCALE GENOMIC DNA]</scope>
    <source>
        <strain evidence="4 5">CBS 207.34</strain>
    </source>
</reference>
<dbReference type="AlphaFoldDB" id="A0A8E2F6V7"/>
<gene>
    <name evidence="4" type="ORF">AOQ84DRAFT_185372</name>
</gene>
<dbReference type="PROSITE" id="PS50048">
    <property type="entry name" value="ZN2_CY6_FUNGAL_2"/>
    <property type="match status" value="1"/>
</dbReference>
<keyword evidence="1" id="KW-0539">Nucleus</keyword>
<dbReference type="GO" id="GO:0008270">
    <property type="term" value="F:zinc ion binding"/>
    <property type="evidence" value="ECO:0007669"/>
    <property type="project" value="InterPro"/>
</dbReference>
<feature type="compositionally biased region" description="Low complexity" evidence="2">
    <location>
        <begin position="193"/>
        <end position="209"/>
    </location>
</feature>
<dbReference type="PANTHER" id="PTHR35392:SF3">
    <property type="entry name" value="ZN(2)-C6 FUNGAL-TYPE DOMAIN-CONTAINING PROTEIN"/>
    <property type="match status" value="1"/>
</dbReference>
<evidence type="ECO:0000313" key="4">
    <source>
        <dbReference type="EMBL" id="OCL11571.1"/>
    </source>
</evidence>
<evidence type="ECO:0000256" key="2">
    <source>
        <dbReference type="SAM" id="MobiDB-lite"/>
    </source>
</evidence>
<feature type="domain" description="Zn(2)-C6 fungal-type" evidence="3">
    <location>
        <begin position="261"/>
        <end position="296"/>
    </location>
</feature>
<dbReference type="SUPFAM" id="SSF57701">
    <property type="entry name" value="Zn2/Cys6 DNA-binding domain"/>
    <property type="match status" value="1"/>
</dbReference>